<accession>A0A1Z1MSX2</accession>
<dbReference type="GO" id="GO:0005737">
    <property type="term" value="C:cytoplasm"/>
    <property type="evidence" value="ECO:0007669"/>
    <property type="project" value="TreeGrafter"/>
</dbReference>
<dbReference type="FunFam" id="3.40.50.720:FF:000080">
    <property type="entry name" value="Thiazole biosynthesis adenylyltransferase ThiF"/>
    <property type="match status" value="1"/>
</dbReference>
<feature type="domain" description="Rhodanese" evidence="3">
    <location>
        <begin position="273"/>
        <end position="350"/>
    </location>
</feature>
<feature type="transmembrane region" description="Helical" evidence="2">
    <location>
        <begin position="42"/>
        <end position="60"/>
    </location>
</feature>
<dbReference type="AlphaFoldDB" id="A0A1Z1MSX2"/>
<dbReference type="Pfam" id="PF00581">
    <property type="entry name" value="Rhodanese"/>
    <property type="match status" value="1"/>
</dbReference>
<evidence type="ECO:0000259" key="3">
    <source>
        <dbReference type="PROSITE" id="PS50206"/>
    </source>
</evidence>
<comment type="similarity">
    <text evidence="1">Belongs to the HesA/MoeB/ThiF family.</text>
</comment>
<dbReference type="CDD" id="cd00158">
    <property type="entry name" value="RHOD"/>
    <property type="match status" value="1"/>
</dbReference>
<protein>
    <submittedName>
        <fullName evidence="4">Molybdopterin biosynthesis protein</fullName>
    </submittedName>
</protein>
<keyword evidence="2" id="KW-1133">Transmembrane helix</keyword>
<name>A0A1Z1MSX2_9FLOR</name>
<dbReference type="RefSeq" id="YP_009399591.1">
    <property type="nucleotide sequence ID" value="NC_035297.1"/>
</dbReference>
<dbReference type="SUPFAM" id="SSF69572">
    <property type="entry name" value="Activating enzymes of the ubiquitin-like proteins"/>
    <property type="match status" value="1"/>
</dbReference>
<evidence type="ECO:0000256" key="2">
    <source>
        <dbReference type="SAM" id="Phobius"/>
    </source>
</evidence>
<dbReference type="GeneID" id="33349379"/>
<dbReference type="InterPro" id="IPR001763">
    <property type="entry name" value="Rhodanese-like_dom"/>
</dbReference>
<dbReference type="PANTHER" id="PTHR10953:SF102">
    <property type="entry name" value="ADENYLYLTRANSFERASE AND SULFURTRANSFERASE MOCS3"/>
    <property type="match status" value="1"/>
</dbReference>
<dbReference type="PANTHER" id="PTHR10953">
    <property type="entry name" value="UBIQUITIN-ACTIVATING ENZYME E1"/>
    <property type="match status" value="1"/>
</dbReference>
<evidence type="ECO:0000256" key="1">
    <source>
        <dbReference type="ARBA" id="ARBA00009919"/>
    </source>
</evidence>
<dbReference type="GO" id="GO:0008641">
    <property type="term" value="F:ubiquitin-like modifier activating enzyme activity"/>
    <property type="evidence" value="ECO:0007669"/>
    <property type="project" value="InterPro"/>
</dbReference>
<dbReference type="InterPro" id="IPR036873">
    <property type="entry name" value="Rhodanese-like_dom_sf"/>
</dbReference>
<keyword evidence="4" id="KW-0934">Plastid</keyword>
<geneLocation type="chloroplast" evidence="4"/>
<dbReference type="SUPFAM" id="SSF52821">
    <property type="entry name" value="Rhodanese/Cell cycle control phosphatase"/>
    <property type="match status" value="1"/>
</dbReference>
<sequence length="353" mass="40714">MLNIKYNTKIKISQEEYKNYSKQLILENIGVQGQKRLKNAKVLIIGAGGLGCPAMIYLAASGIGHIGLIDGDKIENSNLNRQILYSKDDIANFKVNSAQKKIQNINSNCIIIKHQYNLNIDNSIEIISYYDIIVDTTDNFKTRYIIDKICYQLHKIHIYGAIDQFDGQVVIFNYKDGIRYKDLYNQNLLLERNNCNRNGVMGITTGYIGILQSIETIKVILGLEKACKNSLLVYNTIKIINKKRKIFLKRNNNNKIDILQLNNILRKNELKIIQGNFFIIDLREKLNFNTKHINKSINIPMNKLKLKKTIKLIQGQIKNCNLVLYCNTLERSIIASYFLKNNNISHYILHPTQ</sequence>
<keyword evidence="2" id="KW-0812">Transmembrane</keyword>
<dbReference type="EMBL" id="MF101455">
    <property type="protein sequence ID" value="ARW69197.1"/>
    <property type="molecule type" value="Genomic_DNA"/>
</dbReference>
<organism evidence="4">
    <name type="scientific">Dictyomenia sonderi</name>
    <dbReference type="NCBI Taxonomy" id="2007178"/>
    <lineage>
        <taxon>Eukaryota</taxon>
        <taxon>Rhodophyta</taxon>
        <taxon>Florideophyceae</taxon>
        <taxon>Rhodymeniophycidae</taxon>
        <taxon>Ceramiales</taxon>
        <taxon>Rhodomelaceae</taxon>
        <taxon>Pterosiphonieae</taxon>
        <taxon>Dictyomenia</taxon>
    </lineage>
</organism>
<keyword evidence="4" id="KW-0150">Chloroplast</keyword>
<proteinExistence type="inferred from homology"/>
<evidence type="ECO:0000313" key="4">
    <source>
        <dbReference type="EMBL" id="ARW69197.1"/>
    </source>
</evidence>
<dbReference type="InterPro" id="IPR000594">
    <property type="entry name" value="ThiF_NAD_FAD-bd"/>
</dbReference>
<dbReference type="PROSITE" id="PS50206">
    <property type="entry name" value="RHODANESE_3"/>
    <property type="match status" value="1"/>
</dbReference>
<dbReference type="CDD" id="cd00757">
    <property type="entry name" value="ThiF_MoeB_HesA_family"/>
    <property type="match status" value="1"/>
</dbReference>
<dbReference type="InterPro" id="IPR045886">
    <property type="entry name" value="ThiF/MoeB/HesA"/>
</dbReference>
<dbReference type="GO" id="GO:0004792">
    <property type="term" value="F:thiosulfate-cyanide sulfurtransferase activity"/>
    <property type="evidence" value="ECO:0007669"/>
    <property type="project" value="TreeGrafter"/>
</dbReference>
<dbReference type="Gene3D" id="3.40.50.720">
    <property type="entry name" value="NAD(P)-binding Rossmann-like Domain"/>
    <property type="match status" value="1"/>
</dbReference>
<dbReference type="GO" id="GO:0016779">
    <property type="term" value="F:nucleotidyltransferase activity"/>
    <property type="evidence" value="ECO:0007669"/>
    <property type="project" value="TreeGrafter"/>
</dbReference>
<dbReference type="Pfam" id="PF00899">
    <property type="entry name" value="ThiF"/>
    <property type="match status" value="1"/>
</dbReference>
<dbReference type="InterPro" id="IPR035985">
    <property type="entry name" value="Ubiquitin-activating_enz"/>
</dbReference>
<reference evidence="4" key="1">
    <citation type="journal article" date="2017" name="J. Phycol.">
        <title>Analysis of chloroplast genomes and a supermatrix inform reclassification of the Rhodomelaceae (Rhodophyta).</title>
        <authorList>
            <person name="Diaz-Tapia P."/>
            <person name="Maggs C.A."/>
            <person name="West J.A."/>
            <person name="Verbruggen H."/>
        </authorList>
    </citation>
    <scope>NUCLEOTIDE SEQUENCE</scope>
    <source>
        <strain evidence="4">PD1725</strain>
    </source>
</reference>
<keyword evidence="2" id="KW-0472">Membrane</keyword>
<dbReference type="Gene3D" id="3.40.250.10">
    <property type="entry name" value="Rhodanese-like domain"/>
    <property type="match status" value="1"/>
</dbReference>
<gene>
    <name evidence="4" type="primary">moeB</name>
</gene>